<reference evidence="1" key="2">
    <citation type="submission" date="2022-06" db="UniProtKB">
        <authorList>
            <consortium name="EnsemblMetazoa"/>
        </authorList>
    </citation>
    <scope>IDENTIFICATION</scope>
    <source>
        <strain evidence="1">PS312</strain>
    </source>
</reference>
<evidence type="ECO:0000313" key="2">
    <source>
        <dbReference type="Proteomes" id="UP000005239"/>
    </source>
</evidence>
<keyword evidence="2" id="KW-1185">Reference proteome</keyword>
<gene>
    <name evidence="1" type="primary">WBGene00279306</name>
</gene>
<accession>A0A8R1YW97</accession>
<sequence length="300" mass="34513">MNTHSFLDYVLYNFPIVQLVQIIIVSISLPPVLILLTRISKIALHDNCKFLLIAWNYSFLICLCVHCAYIGCDFVTEKYIPENNHDPSIRLLLFAVQGFFHAMSSAQELMLSIERAVSSASPEEYHTRRLSKRALFLAEFISAVSDYVAFSCCMINTVDIASILCLSITTRYIEKRRNFMVNSSLNNKYQIIEALKVTQVMLPCGVISIVMKISSSLAAWTYAFNLIDSKYMFTITGGVYFIIESLNCMLCTTYILWNHDGLRRSTFDLFRCKYDSPIRDQPSVEKVQDLYFDALRKVWH</sequence>
<name>A0A2A6CKX2_PRIPA</name>
<dbReference type="AlphaFoldDB" id="A0A2A6CKX2"/>
<protein>
    <submittedName>
        <fullName evidence="1">Uncharacterized protein</fullName>
    </submittedName>
</protein>
<dbReference type="PANTHER" id="PTHR47521">
    <property type="entry name" value="SERPENTINE RECEPTOR, CLASS E (EPSILON)-RELATED"/>
    <property type="match status" value="1"/>
</dbReference>
<organism evidence="1 2">
    <name type="scientific">Pristionchus pacificus</name>
    <name type="common">Parasitic nematode worm</name>
    <dbReference type="NCBI Taxonomy" id="54126"/>
    <lineage>
        <taxon>Eukaryota</taxon>
        <taxon>Metazoa</taxon>
        <taxon>Ecdysozoa</taxon>
        <taxon>Nematoda</taxon>
        <taxon>Chromadorea</taxon>
        <taxon>Rhabditida</taxon>
        <taxon>Rhabditina</taxon>
        <taxon>Diplogasteromorpha</taxon>
        <taxon>Diplogasteroidea</taxon>
        <taxon>Neodiplogasteridae</taxon>
        <taxon>Pristionchus</taxon>
    </lineage>
</organism>
<dbReference type="Proteomes" id="UP000005239">
    <property type="component" value="Unassembled WGS sequence"/>
</dbReference>
<proteinExistence type="predicted"/>
<reference evidence="2" key="1">
    <citation type="journal article" date="2008" name="Nat. Genet.">
        <title>The Pristionchus pacificus genome provides a unique perspective on nematode lifestyle and parasitism.</title>
        <authorList>
            <person name="Dieterich C."/>
            <person name="Clifton S.W."/>
            <person name="Schuster L.N."/>
            <person name="Chinwalla A."/>
            <person name="Delehaunty K."/>
            <person name="Dinkelacker I."/>
            <person name="Fulton L."/>
            <person name="Fulton R."/>
            <person name="Godfrey J."/>
            <person name="Minx P."/>
            <person name="Mitreva M."/>
            <person name="Roeseler W."/>
            <person name="Tian H."/>
            <person name="Witte H."/>
            <person name="Yang S.P."/>
            <person name="Wilson R.K."/>
            <person name="Sommer R.J."/>
        </authorList>
    </citation>
    <scope>NUCLEOTIDE SEQUENCE [LARGE SCALE GENOMIC DNA]</scope>
    <source>
        <strain evidence="2">PS312</strain>
    </source>
</reference>
<dbReference type="EnsemblMetazoa" id="PPA40937.1">
    <property type="protein sequence ID" value="PPA40937.1"/>
    <property type="gene ID" value="WBGene00279306"/>
</dbReference>
<dbReference type="InterPro" id="IPR052860">
    <property type="entry name" value="NRL-GPCR1"/>
</dbReference>
<evidence type="ECO:0000313" key="1">
    <source>
        <dbReference type="EnsemblMetazoa" id="PPA40937.1"/>
    </source>
</evidence>
<dbReference type="PANTHER" id="PTHR47521:SF18">
    <property type="entry name" value="G PROTEIN-COUPLED RECEPTOR-RELATED"/>
    <property type="match status" value="1"/>
</dbReference>
<accession>A0A2A6CKX2</accession>